<dbReference type="Gene3D" id="3.40.190.10">
    <property type="entry name" value="Periplasmic binding protein-like II"/>
    <property type="match status" value="2"/>
</dbReference>
<dbReference type="SUPFAM" id="SSF53850">
    <property type="entry name" value="Periplasmic binding protein-like II"/>
    <property type="match status" value="1"/>
</dbReference>
<evidence type="ECO:0000256" key="5">
    <source>
        <dbReference type="ARBA" id="ARBA00023163"/>
    </source>
</evidence>
<keyword evidence="5" id="KW-0804">Transcription</keyword>
<feature type="domain" description="HTH lysR-type" evidence="6">
    <location>
        <begin position="1"/>
        <end position="58"/>
    </location>
</feature>
<dbReference type="RefSeq" id="WP_126322795.1">
    <property type="nucleotide sequence ID" value="NZ_AP018005.1"/>
</dbReference>
<dbReference type="GO" id="GO:0003677">
    <property type="term" value="F:DNA binding"/>
    <property type="evidence" value="ECO:0007669"/>
    <property type="project" value="UniProtKB-KW"/>
</dbReference>
<protein>
    <submittedName>
        <fullName evidence="7">Transcriptional regulator</fullName>
    </submittedName>
</protein>
<comment type="similarity">
    <text evidence="1">Belongs to the LysR transcriptional regulatory family.</text>
</comment>
<evidence type="ECO:0000256" key="2">
    <source>
        <dbReference type="ARBA" id="ARBA00023015"/>
    </source>
</evidence>
<evidence type="ECO:0000313" key="7">
    <source>
        <dbReference type="EMBL" id="BBB15332.1"/>
    </source>
</evidence>
<dbReference type="FunFam" id="1.10.10.10:FF:000001">
    <property type="entry name" value="LysR family transcriptional regulator"/>
    <property type="match status" value="1"/>
</dbReference>
<dbReference type="InterPro" id="IPR036388">
    <property type="entry name" value="WH-like_DNA-bd_sf"/>
</dbReference>
<dbReference type="InterPro" id="IPR036390">
    <property type="entry name" value="WH_DNA-bd_sf"/>
</dbReference>
<evidence type="ECO:0000259" key="6">
    <source>
        <dbReference type="PROSITE" id="PS50931"/>
    </source>
</evidence>
<gene>
    <name evidence="7" type="primary">oxyR</name>
    <name evidence="7" type="ORF">RVIR1_08430</name>
</gene>
<evidence type="ECO:0000313" key="8">
    <source>
        <dbReference type="Proteomes" id="UP000282483"/>
    </source>
</evidence>
<keyword evidence="4" id="KW-0010">Activator</keyword>
<keyword evidence="3" id="KW-0238">DNA-binding</keyword>
<dbReference type="PANTHER" id="PTHR30346:SF26">
    <property type="entry name" value="HYDROGEN PEROXIDE-INDUCIBLE GENES ACTIVATOR"/>
    <property type="match status" value="1"/>
</dbReference>
<evidence type="ECO:0000256" key="1">
    <source>
        <dbReference type="ARBA" id="ARBA00009437"/>
    </source>
</evidence>
<sequence>MNLRDLRYLVALSEYRHFGKAAEACFVSQPALSMQIKKLEAELGVKLLERSNKSVFLTPIGIAITEKSQHILEQADAIYALAKSAEDPYGGELKIGIIPTLAPYLLPLLMPALASQFPRIRFYLVEEQTALLIPKLTAGTLDAAFLALPVIEPGFTHSVLFEEEFLLAVPTKHPLSRQKTVKQHDLDQQHVLLLEEGHCMRGQTLDICHKINASEMQNFRATSLETLRHMVASGNGITLMPKLAQQANDNIVYIPFNSPKPFRTIGLYWRVSSTRKLLLQEVSTYIKKVISEHF</sequence>
<dbReference type="AlphaFoldDB" id="A0A2Z5V4G3"/>
<organism evidence="7 8">
    <name type="scientific">Candidatus Rickettsiella viridis</name>
    <dbReference type="NCBI Taxonomy" id="676208"/>
    <lineage>
        <taxon>Bacteria</taxon>
        <taxon>Pseudomonadati</taxon>
        <taxon>Pseudomonadota</taxon>
        <taxon>Gammaproteobacteria</taxon>
        <taxon>Legionellales</taxon>
        <taxon>Coxiellaceae</taxon>
        <taxon>Rickettsiella</taxon>
    </lineage>
</organism>
<evidence type="ECO:0000256" key="3">
    <source>
        <dbReference type="ARBA" id="ARBA00023125"/>
    </source>
</evidence>
<dbReference type="PRINTS" id="PR00039">
    <property type="entry name" value="HTHLYSR"/>
</dbReference>
<keyword evidence="2" id="KW-0805">Transcription regulation</keyword>
<dbReference type="OrthoDB" id="5297026at2"/>
<dbReference type="Gene3D" id="1.10.10.10">
    <property type="entry name" value="Winged helix-like DNA-binding domain superfamily/Winged helix DNA-binding domain"/>
    <property type="match status" value="1"/>
</dbReference>
<dbReference type="Pfam" id="PF03466">
    <property type="entry name" value="LysR_substrate"/>
    <property type="match status" value="1"/>
</dbReference>
<dbReference type="PROSITE" id="PS50931">
    <property type="entry name" value="HTH_LYSR"/>
    <property type="match status" value="1"/>
</dbReference>
<accession>A0A2Z5V4G3</accession>
<dbReference type="PANTHER" id="PTHR30346">
    <property type="entry name" value="TRANSCRIPTIONAL DUAL REGULATOR HCAR-RELATED"/>
    <property type="match status" value="1"/>
</dbReference>
<dbReference type="KEGG" id="rvi:RVIR1_08430"/>
<dbReference type="InterPro" id="IPR005119">
    <property type="entry name" value="LysR_subst-bd"/>
</dbReference>
<reference evidence="7 8" key="1">
    <citation type="submission" date="2017-03" db="EMBL/GenBank/DDBJ databases">
        <title>The genome sequence of Candidatus Rickettsiella viridis.</title>
        <authorList>
            <person name="Nikoh N."/>
            <person name="Tsuchida T."/>
            <person name="Yamaguchi K."/>
            <person name="Maeda T."/>
            <person name="Shigenobu S."/>
            <person name="Fukatsu T."/>
        </authorList>
    </citation>
    <scope>NUCLEOTIDE SEQUENCE [LARGE SCALE GENOMIC DNA]</scope>
    <source>
        <strain evidence="7 8">Ap-RA04</strain>
    </source>
</reference>
<proteinExistence type="inferred from homology"/>
<dbReference type="Proteomes" id="UP000282483">
    <property type="component" value="Chromosome"/>
</dbReference>
<dbReference type="InterPro" id="IPR000847">
    <property type="entry name" value="LysR_HTH_N"/>
</dbReference>
<keyword evidence="8" id="KW-1185">Reference proteome</keyword>
<dbReference type="EMBL" id="AP018005">
    <property type="protein sequence ID" value="BBB15332.1"/>
    <property type="molecule type" value="Genomic_DNA"/>
</dbReference>
<dbReference type="GO" id="GO:0003700">
    <property type="term" value="F:DNA-binding transcription factor activity"/>
    <property type="evidence" value="ECO:0007669"/>
    <property type="project" value="InterPro"/>
</dbReference>
<evidence type="ECO:0000256" key="4">
    <source>
        <dbReference type="ARBA" id="ARBA00023159"/>
    </source>
</evidence>
<dbReference type="SUPFAM" id="SSF46785">
    <property type="entry name" value="Winged helix' DNA-binding domain"/>
    <property type="match status" value="1"/>
</dbReference>
<name>A0A2Z5V4G3_9COXI</name>
<dbReference type="CDD" id="cd08411">
    <property type="entry name" value="PBP2_OxyR"/>
    <property type="match status" value="1"/>
</dbReference>
<dbReference type="GO" id="GO:0032993">
    <property type="term" value="C:protein-DNA complex"/>
    <property type="evidence" value="ECO:0007669"/>
    <property type="project" value="TreeGrafter"/>
</dbReference>
<dbReference type="Pfam" id="PF00126">
    <property type="entry name" value="HTH_1"/>
    <property type="match status" value="1"/>
</dbReference>